<gene>
    <name evidence="1" type="ORF">L6452_21318</name>
</gene>
<dbReference type="EMBL" id="CM042052">
    <property type="protein sequence ID" value="KAI3720402.1"/>
    <property type="molecule type" value="Genomic_DNA"/>
</dbReference>
<keyword evidence="2" id="KW-1185">Reference proteome</keyword>
<evidence type="ECO:0000313" key="1">
    <source>
        <dbReference type="EMBL" id="KAI3720402.1"/>
    </source>
</evidence>
<protein>
    <submittedName>
        <fullName evidence="1">Uncharacterized protein</fullName>
    </submittedName>
</protein>
<proteinExistence type="predicted"/>
<evidence type="ECO:0000313" key="2">
    <source>
        <dbReference type="Proteomes" id="UP001055879"/>
    </source>
</evidence>
<organism evidence="1 2">
    <name type="scientific">Arctium lappa</name>
    <name type="common">Greater burdock</name>
    <name type="synonym">Lappa major</name>
    <dbReference type="NCBI Taxonomy" id="4217"/>
    <lineage>
        <taxon>Eukaryota</taxon>
        <taxon>Viridiplantae</taxon>
        <taxon>Streptophyta</taxon>
        <taxon>Embryophyta</taxon>
        <taxon>Tracheophyta</taxon>
        <taxon>Spermatophyta</taxon>
        <taxon>Magnoliopsida</taxon>
        <taxon>eudicotyledons</taxon>
        <taxon>Gunneridae</taxon>
        <taxon>Pentapetalae</taxon>
        <taxon>asterids</taxon>
        <taxon>campanulids</taxon>
        <taxon>Asterales</taxon>
        <taxon>Asteraceae</taxon>
        <taxon>Carduoideae</taxon>
        <taxon>Cardueae</taxon>
        <taxon>Arctiinae</taxon>
        <taxon>Arctium</taxon>
    </lineage>
</organism>
<comment type="caution">
    <text evidence="1">The sequence shown here is derived from an EMBL/GenBank/DDBJ whole genome shotgun (WGS) entry which is preliminary data.</text>
</comment>
<reference evidence="1 2" key="2">
    <citation type="journal article" date="2022" name="Mol. Ecol. Resour.">
        <title>The genomes of chicory, endive, great burdock and yacon provide insights into Asteraceae paleo-polyploidization history and plant inulin production.</title>
        <authorList>
            <person name="Fan W."/>
            <person name="Wang S."/>
            <person name="Wang H."/>
            <person name="Wang A."/>
            <person name="Jiang F."/>
            <person name="Liu H."/>
            <person name="Zhao H."/>
            <person name="Xu D."/>
            <person name="Zhang Y."/>
        </authorList>
    </citation>
    <scope>NUCLEOTIDE SEQUENCE [LARGE SCALE GENOMIC DNA]</scope>
    <source>
        <strain evidence="2">cv. Niubang</strain>
    </source>
</reference>
<dbReference type="Proteomes" id="UP001055879">
    <property type="component" value="Linkage Group LG06"/>
</dbReference>
<accession>A0ACB9BEB5</accession>
<sequence length="69" mass="7867">MAERISNHQIFVSSRLKVSDRHSYRVSASIRIRQFERATIVSRNAATSTSSSSASRLRPRFLPPFNAIF</sequence>
<name>A0ACB9BEB5_ARCLA</name>
<reference evidence="2" key="1">
    <citation type="journal article" date="2022" name="Mol. Ecol. Resour.">
        <title>The genomes of chicory, endive, great burdock and yacon provide insights into Asteraceae palaeo-polyploidization history and plant inulin production.</title>
        <authorList>
            <person name="Fan W."/>
            <person name="Wang S."/>
            <person name="Wang H."/>
            <person name="Wang A."/>
            <person name="Jiang F."/>
            <person name="Liu H."/>
            <person name="Zhao H."/>
            <person name="Xu D."/>
            <person name="Zhang Y."/>
        </authorList>
    </citation>
    <scope>NUCLEOTIDE SEQUENCE [LARGE SCALE GENOMIC DNA]</scope>
    <source>
        <strain evidence="2">cv. Niubang</strain>
    </source>
</reference>